<evidence type="ECO:0000313" key="1">
    <source>
        <dbReference type="EMBL" id="KAF7680486.1"/>
    </source>
</evidence>
<comment type="caution">
    <text evidence="1">The sequence shown here is derived from an EMBL/GenBank/DDBJ whole genome shotgun (WGS) entry which is preliminary data.</text>
</comment>
<sequence length="189" mass="21010">PLVLNAHLQILNLIAEILLNLAAHRKFASGSKWTTLTALVPFQPCLRNVMPTRRSSSPLTDLVTPHHVLPTKAASRLKGPVSLFATFSRQCRGLQLFALLWVMMLLVKSRSASAMNANHPASYPFRLSIFNGADPTRKSEEQYAIGSRPETLLHSSVQRQSTHQISVIAVAPVSLLPERQRPDTDYVPW</sequence>
<feature type="non-terminal residue" evidence="1">
    <location>
        <position position="1"/>
    </location>
</feature>
<dbReference type="EMBL" id="JAAABM010000002">
    <property type="protein sequence ID" value="KAF7680486.1"/>
    <property type="molecule type" value="Genomic_DNA"/>
</dbReference>
<dbReference type="GeneID" id="62200362"/>
<name>A0A8H7BJ76_9PLEO</name>
<dbReference type="AlphaFoldDB" id="A0A8H7BJ76"/>
<proteinExistence type="predicted"/>
<reference evidence="1" key="2">
    <citation type="submission" date="2020-08" db="EMBL/GenBank/DDBJ databases">
        <title>Draft Genome Sequence of Cumin Blight Pathogen Alternaria burnsii.</title>
        <authorList>
            <person name="Feng Z."/>
        </authorList>
    </citation>
    <scope>NUCLEOTIDE SEQUENCE</scope>
    <source>
        <strain evidence="1">CBS107.38</strain>
    </source>
</reference>
<accession>A0A8H7BJ76</accession>
<keyword evidence="2" id="KW-1185">Reference proteome</keyword>
<dbReference type="Proteomes" id="UP000596902">
    <property type="component" value="Unassembled WGS sequence"/>
</dbReference>
<evidence type="ECO:0000313" key="2">
    <source>
        <dbReference type="Proteomes" id="UP000596902"/>
    </source>
</evidence>
<reference evidence="1" key="1">
    <citation type="submission" date="2020-01" db="EMBL/GenBank/DDBJ databases">
        <authorList>
            <person name="Feng Z.H.Z."/>
        </authorList>
    </citation>
    <scope>NUCLEOTIDE SEQUENCE</scope>
    <source>
        <strain evidence="1">CBS107.38</strain>
    </source>
</reference>
<gene>
    <name evidence="1" type="ORF">GT037_002137</name>
</gene>
<organism evidence="1 2">
    <name type="scientific">Alternaria burnsii</name>
    <dbReference type="NCBI Taxonomy" id="1187904"/>
    <lineage>
        <taxon>Eukaryota</taxon>
        <taxon>Fungi</taxon>
        <taxon>Dikarya</taxon>
        <taxon>Ascomycota</taxon>
        <taxon>Pezizomycotina</taxon>
        <taxon>Dothideomycetes</taxon>
        <taxon>Pleosporomycetidae</taxon>
        <taxon>Pleosporales</taxon>
        <taxon>Pleosporineae</taxon>
        <taxon>Pleosporaceae</taxon>
        <taxon>Alternaria</taxon>
        <taxon>Alternaria sect. Alternaria</taxon>
    </lineage>
</organism>
<dbReference type="RefSeq" id="XP_038790476.1">
    <property type="nucleotide sequence ID" value="XM_038927184.1"/>
</dbReference>
<protein>
    <submittedName>
        <fullName evidence="1">Uncharacterized protein</fullName>
    </submittedName>
</protein>